<keyword evidence="3" id="KW-1185">Reference proteome</keyword>
<evidence type="ECO:0000313" key="3">
    <source>
        <dbReference type="Proteomes" id="UP000317303"/>
    </source>
</evidence>
<dbReference type="PANTHER" id="PTHR43316:SF3">
    <property type="entry name" value="HALOACID DEHALOGENASE, TYPE II (AFU_ORTHOLOGUE AFUA_2G07750)-RELATED"/>
    <property type="match status" value="1"/>
</dbReference>
<accession>A0A660C891</accession>
<dbReference type="OrthoDB" id="3774052at2"/>
<dbReference type="InterPro" id="IPR051540">
    <property type="entry name" value="S-2-haloacid_dehalogenase"/>
</dbReference>
<name>A0A660C891_9PSEU</name>
<gene>
    <name evidence="2" type="ORF">JD82_01383</name>
</gene>
<sequence>MTRAPEGAAPARRPEVVLFDVFETLLVLDPLRGRFEEVGRPGHELETFFARTLRSGMAYTLAGQAPPFRAVAEAELAAMTRHTLSRAATAHILDGFAELPLQPDAEPAFDLLADAGVPAYAFTHGSATVLETVLERHGIGHKLVRVLSAEQIGAFKPPRRVYTWACEQAGAAPEATALVAVHSWDTHGALRAGLLAGLATRHEGGVPDVVERPHVVADRVDEVVAGLLALG</sequence>
<organism evidence="2 3">
    <name type="scientific">Prauserella rugosa</name>
    <dbReference type="NCBI Taxonomy" id="43354"/>
    <lineage>
        <taxon>Bacteria</taxon>
        <taxon>Bacillati</taxon>
        <taxon>Actinomycetota</taxon>
        <taxon>Actinomycetes</taxon>
        <taxon>Pseudonocardiales</taxon>
        <taxon>Pseudonocardiaceae</taxon>
        <taxon>Prauserella</taxon>
    </lineage>
</organism>
<evidence type="ECO:0000313" key="2">
    <source>
        <dbReference type="EMBL" id="TWH19556.1"/>
    </source>
</evidence>
<dbReference type="Gene3D" id="3.40.50.1000">
    <property type="entry name" value="HAD superfamily/HAD-like"/>
    <property type="match status" value="1"/>
</dbReference>
<dbReference type="EMBL" id="VLJV01000001">
    <property type="protein sequence ID" value="TWH19556.1"/>
    <property type="molecule type" value="Genomic_DNA"/>
</dbReference>
<dbReference type="SUPFAM" id="SSF56784">
    <property type="entry name" value="HAD-like"/>
    <property type="match status" value="1"/>
</dbReference>
<dbReference type="InterPro" id="IPR023198">
    <property type="entry name" value="PGP-like_dom2"/>
</dbReference>
<keyword evidence="1" id="KW-0378">Hydrolase</keyword>
<dbReference type="Proteomes" id="UP000317303">
    <property type="component" value="Unassembled WGS sequence"/>
</dbReference>
<dbReference type="InterPro" id="IPR023214">
    <property type="entry name" value="HAD_sf"/>
</dbReference>
<reference evidence="2 3" key="1">
    <citation type="submission" date="2019-07" db="EMBL/GenBank/DDBJ databases">
        <title>R&amp;d 2014.</title>
        <authorList>
            <person name="Klenk H.-P."/>
        </authorList>
    </citation>
    <scope>NUCLEOTIDE SEQUENCE [LARGE SCALE GENOMIC DNA]</scope>
    <source>
        <strain evidence="2 3">DSM 43194</strain>
    </source>
</reference>
<dbReference type="RefSeq" id="WP_030530600.1">
    <property type="nucleotide sequence ID" value="NZ_JOIJ01000002.1"/>
</dbReference>
<dbReference type="PANTHER" id="PTHR43316">
    <property type="entry name" value="HYDROLASE, HALOACID DELAHOGENASE-RELATED"/>
    <property type="match status" value="1"/>
</dbReference>
<dbReference type="InterPro" id="IPR036412">
    <property type="entry name" value="HAD-like_sf"/>
</dbReference>
<proteinExistence type="predicted"/>
<dbReference type="AlphaFoldDB" id="A0A660C891"/>
<dbReference type="GO" id="GO:0016787">
    <property type="term" value="F:hydrolase activity"/>
    <property type="evidence" value="ECO:0007669"/>
    <property type="project" value="UniProtKB-KW"/>
</dbReference>
<dbReference type="Pfam" id="PF00702">
    <property type="entry name" value="Hydrolase"/>
    <property type="match status" value="1"/>
</dbReference>
<comment type="caution">
    <text evidence="2">The sequence shown here is derived from an EMBL/GenBank/DDBJ whole genome shotgun (WGS) entry which is preliminary data.</text>
</comment>
<dbReference type="Gene3D" id="1.10.150.240">
    <property type="entry name" value="Putative phosphatase, domain 2"/>
    <property type="match status" value="1"/>
</dbReference>
<evidence type="ECO:0000256" key="1">
    <source>
        <dbReference type="ARBA" id="ARBA00022801"/>
    </source>
</evidence>
<protein>
    <submittedName>
        <fullName evidence="2">2-haloacid dehalogenase</fullName>
    </submittedName>
</protein>